<dbReference type="EMBL" id="JAZHXI010000022">
    <property type="protein sequence ID" value="KAL2060444.1"/>
    <property type="molecule type" value="Genomic_DNA"/>
</dbReference>
<evidence type="ECO:0000313" key="2">
    <source>
        <dbReference type="Proteomes" id="UP001595075"/>
    </source>
</evidence>
<keyword evidence="2" id="KW-1185">Reference proteome</keyword>
<name>A0ABR4BS09_9HELO</name>
<comment type="caution">
    <text evidence="1">The sequence shown here is derived from an EMBL/GenBank/DDBJ whole genome shotgun (WGS) entry which is preliminary data.</text>
</comment>
<dbReference type="Proteomes" id="UP001595075">
    <property type="component" value="Unassembled WGS sequence"/>
</dbReference>
<sequence length="15" mass="1570">MSLLGIALLGELRPS</sequence>
<proteinExistence type="predicted"/>
<evidence type="ECO:0000313" key="1">
    <source>
        <dbReference type="EMBL" id="KAL2060444.1"/>
    </source>
</evidence>
<protein>
    <submittedName>
        <fullName evidence="1">Uncharacterized protein</fullName>
    </submittedName>
</protein>
<organism evidence="1 2">
    <name type="scientific">Oculimacula yallundae</name>
    <dbReference type="NCBI Taxonomy" id="86028"/>
    <lineage>
        <taxon>Eukaryota</taxon>
        <taxon>Fungi</taxon>
        <taxon>Dikarya</taxon>
        <taxon>Ascomycota</taxon>
        <taxon>Pezizomycotina</taxon>
        <taxon>Leotiomycetes</taxon>
        <taxon>Helotiales</taxon>
        <taxon>Ploettnerulaceae</taxon>
        <taxon>Oculimacula</taxon>
    </lineage>
</organism>
<gene>
    <name evidence="1" type="ORF">VTL71DRAFT_9475</name>
</gene>
<accession>A0ABR4BS09</accession>
<reference evidence="1 2" key="1">
    <citation type="journal article" date="2024" name="Commun. Biol.">
        <title>Comparative genomic analysis of thermophilic fungi reveals convergent evolutionary adaptations and gene losses.</title>
        <authorList>
            <person name="Steindorff A.S."/>
            <person name="Aguilar-Pontes M.V."/>
            <person name="Robinson A.J."/>
            <person name="Andreopoulos B."/>
            <person name="LaButti K."/>
            <person name="Kuo A."/>
            <person name="Mondo S."/>
            <person name="Riley R."/>
            <person name="Otillar R."/>
            <person name="Haridas S."/>
            <person name="Lipzen A."/>
            <person name="Grimwood J."/>
            <person name="Schmutz J."/>
            <person name="Clum A."/>
            <person name="Reid I.D."/>
            <person name="Moisan M.C."/>
            <person name="Butler G."/>
            <person name="Nguyen T.T.M."/>
            <person name="Dewar K."/>
            <person name="Conant G."/>
            <person name="Drula E."/>
            <person name="Henrissat B."/>
            <person name="Hansel C."/>
            <person name="Singer S."/>
            <person name="Hutchinson M.I."/>
            <person name="de Vries R.P."/>
            <person name="Natvig D.O."/>
            <person name="Powell A.J."/>
            <person name="Tsang A."/>
            <person name="Grigoriev I.V."/>
        </authorList>
    </citation>
    <scope>NUCLEOTIDE SEQUENCE [LARGE SCALE GENOMIC DNA]</scope>
    <source>
        <strain evidence="1 2">CBS 494.80</strain>
    </source>
</reference>